<feature type="region of interest" description="Disordered" evidence="7">
    <location>
        <begin position="1"/>
        <end position="25"/>
    </location>
</feature>
<name>A0A8H4QTF0_9HELO</name>
<feature type="compositionally biased region" description="Polar residues" evidence="7">
    <location>
        <begin position="678"/>
        <end position="704"/>
    </location>
</feature>
<dbReference type="Pfam" id="PF11951">
    <property type="entry name" value="Fungal_trans_2"/>
    <property type="match status" value="1"/>
</dbReference>
<keyword evidence="3" id="KW-0805">Transcription regulation</keyword>
<dbReference type="PANTHER" id="PTHR36206:SF4">
    <property type="entry name" value="HYPOTHETICAL CONSERVED PROTEIN (EUROFUNG)-RELATED"/>
    <property type="match status" value="1"/>
</dbReference>
<sequence length="704" mass="79183">MTHADARKPPAKTSEVEEQGCVEGEGHRSWNRRVKCDETRPQCIKCVRSGRTCDGYPAFRRTVEVAVPIAPRPRSMSSSTSPPSTAAVSTSPRSIVVRKPMRVIHKPQTTPPPTPTITRFSPTIHAPGGLSFDEQEGQYFQVFRTHTASELSGFFDSEFWTRSVLQVSHSEASIRHAVVALGALYKTLEKASESPPGSPDSNTFDTAPSHYNFALQQYGKALTRLRESLQNNETRSQRTILISIVLFTCFQSFTGDHKAAIAQIQHGLGLLEERRQESKQPLIRRKEDFVEDELVQMFTRLAIQAKSYDMAFHFPHPYVIRLTPATNPTSPQAPSSPSDTASAASVEILMPERFKTSQEARSALDALCERIMRFQEALSSYYQGPNNILPASVQSSGSGFGTQLAQWAAAFEPLLETRRRPKVTNTERAGIDVLKMIHLMTSVLFLMGFSTSEMDFEKFKPRFKEIVDLAKEVVVDEELSLAQAKCGNVPRCRHKQQKDGWRSNPARAFPGLAVQQPSAYKEEDGYSHIKASFALDLGIIPPLFVVATKCRDRKLRRDAIKLLMSSPRREGMWDSILSGRVGQWIMEIEEEGMGEYIGYGMGSMDGAVVEADKRVMVKEILFDLQRREATLRCGTRGAREGDADPRAKETHILCPKNIHRLERRYKRPYSRISMTRCAWTQNDPPQRPSTTTKLQQQRTTEAVR</sequence>
<dbReference type="InterPro" id="IPR036864">
    <property type="entry name" value="Zn2-C6_fun-type_DNA-bd_sf"/>
</dbReference>
<feature type="region of interest" description="Disordered" evidence="7">
    <location>
        <begin position="71"/>
        <end position="92"/>
    </location>
</feature>
<evidence type="ECO:0000256" key="4">
    <source>
        <dbReference type="ARBA" id="ARBA00023125"/>
    </source>
</evidence>
<keyword evidence="10" id="KW-1185">Reference proteome</keyword>
<feature type="domain" description="Zn(2)-C6 fungal-type" evidence="8">
    <location>
        <begin position="32"/>
        <end position="60"/>
    </location>
</feature>
<dbReference type="GO" id="GO:0003677">
    <property type="term" value="F:DNA binding"/>
    <property type="evidence" value="ECO:0007669"/>
    <property type="project" value="UniProtKB-KW"/>
</dbReference>
<evidence type="ECO:0000256" key="3">
    <source>
        <dbReference type="ARBA" id="ARBA00023015"/>
    </source>
</evidence>
<keyword evidence="2" id="KW-0862">Zinc</keyword>
<evidence type="ECO:0000313" key="10">
    <source>
        <dbReference type="Proteomes" id="UP000566819"/>
    </source>
</evidence>
<dbReference type="InterPro" id="IPR001138">
    <property type="entry name" value="Zn2Cys6_DnaBD"/>
</dbReference>
<keyword evidence="6" id="KW-0539">Nucleus</keyword>
<evidence type="ECO:0000256" key="5">
    <source>
        <dbReference type="ARBA" id="ARBA00023163"/>
    </source>
</evidence>
<keyword evidence="4" id="KW-0238">DNA-binding</keyword>
<gene>
    <name evidence="9" type="ORF">G7Y89_g15044</name>
</gene>
<dbReference type="Pfam" id="PF00172">
    <property type="entry name" value="Zn_clus"/>
    <property type="match status" value="1"/>
</dbReference>
<reference evidence="9 10" key="1">
    <citation type="submission" date="2020-03" db="EMBL/GenBank/DDBJ databases">
        <title>Draft Genome Sequence of Cudoniella acicularis.</title>
        <authorList>
            <person name="Buettner E."/>
            <person name="Kellner H."/>
        </authorList>
    </citation>
    <scope>NUCLEOTIDE SEQUENCE [LARGE SCALE GENOMIC DNA]</scope>
    <source>
        <strain evidence="9 10">DSM 108380</strain>
    </source>
</reference>
<dbReference type="GO" id="GO:0000981">
    <property type="term" value="F:DNA-binding transcription factor activity, RNA polymerase II-specific"/>
    <property type="evidence" value="ECO:0007669"/>
    <property type="project" value="InterPro"/>
</dbReference>
<accession>A0A8H4QTF0</accession>
<keyword evidence="1" id="KW-0479">Metal-binding</keyword>
<feature type="compositionally biased region" description="Low complexity" evidence="7">
    <location>
        <begin position="72"/>
        <end position="92"/>
    </location>
</feature>
<evidence type="ECO:0000259" key="8">
    <source>
        <dbReference type="Pfam" id="PF00172"/>
    </source>
</evidence>
<dbReference type="Proteomes" id="UP000566819">
    <property type="component" value="Unassembled WGS sequence"/>
</dbReference>
<dbReference type="SUPFAM" id="SSF57701">
    <property type="entry name" value="Zn2/Cys6 DNA-binding domain"/>
    <property type="match status" value="1"/>
</dbReference>
<dbReference type="OrthoDB" id="39175at2759"/>
<evidence type="ECO:0000256" key="1">
    <source>
        <dbReference type="ARBA" id="ARBA00022723"/>
    </source>
</evidence>
<dbReference type="GO" id="GO:0008270">
    <property type="term" value="F:zinc ion binding"/>
    <property type="evidence" value="ECO:0007669"/>
    <property type="project" value="InterPro"/>
</dbReference>
<dbReference type="InterPro" id="IPR052360">
    <property type="entry name" value="Transcr_Regulatory_Proteins"/>
</dbReference>
<dbReference type="EMBL" id="JAAMPI010002175">
    <property type="protein sequence ID" value="KAF4617105.1"/>
    <property type="molecule type" value="Genomic_DNA"/>
</dbReference>
<dbReference type="InterPro" id="IPR021858">
    <property type="entry name" value="Fun_TF"/>
</dbReference>
<keyword evidence="5" id="KW-0804">Transcription</keyword>
<evidence type="ECO:0000256" key="7">
    <source>
        <dbReference type="SAM" id="MobiDB-lite"/>
    </source>
</evidence>
<protein>
    <recommendedName>
        <fullName evidence="8">Zn(2)-C6 fungal-type domain-containing protein</fullName>
    </recommendedName>
</protein>
<dbReference type="CDD" id="cd00067">
    <property type="entry name" value="GAL4"/>
    <property type="match status" value="1"/>
</dbReference>
<evidence type="ECO:0000313" key="9">
    <source>
        <dbReference type="EMBL" id="KAF4617105.1"/>
    </source>
</evidence>
<dbReference type="PANTHER" id="PTHR36206">
    <property type="entry name" value="ASPERCRYPTIN BIOSYNTHESIS CLUSTER-SPECIFIC TRANSCRIPTION REGULATOR ATNN-RELATED"/>
    <property type="match status" value="1"/>
</dbReference>
<proteinExistence type="predicted"/>
<evidence type="ECO:0000256" key="6">
    <source>
        <dbReference type="ARBA" id="ARBA00023242"/>
    </source>
</evidence>
<comment type="caution">
    <text evidence="9">The sequence shown here is derived from an EMBL/GenBank/DDBJ whole genome shotgun (WGS) entry which is preliminary data.</text>
</comment>
<evidence type="ECO:0000256" key="2">
    <source>
        <dbReference type="ARBA" id="ARBA00022833"/>
    </source>
</evidence>
<dbReference type="AlphaFoldDB" id="A0A8H4QTF0"/>
<organism evidence="9 10">
    <name type="scientific">Cudoniella acicularis</name>
    <dbReference type="NCBI Taxonomy" id="354080"/>
    <lineage>
        <taxon>Eukaryota</taxon>
        <taxon>Fungi</taxon>
        <taxon>Dikarya</taxon>
        <taxon>Ascomycota</taxon>
        <taxon>Pezizomycotina</taxon>
        <taxon>Leotiomycetes</taxon>
        <taxon>Helotiales</taxon>
        <taxon>Tricladiaceae</taxon>
        <taxon>Cudoniella</taxon>
    </lineage>
</organism>
<feature type="region of interest" description="Disordered" evidence="7">
    <location>
        <begin position="676"/>
        <end position="704"/>
    </location>
</feature>